<comment type="caution">
    <text evidence="2">The sequence shown here is derived from an EMBL/GenBank/DDBJ whole genome shotgun (WGS) entry which is preliminary data.</text>
</comment>
<organism evidence="2 3">
    <name type="scientific">Leekyejoonella antrihumi</name>
    <dbReference type="NCBI Taxonomy" id="1660198"/>
    <lineage>
        <taxon>Bacteria</taxon>
        <taxon>Bacillati</taxon>
        <taxon>Actinomycetota</taxon>
        <taxon>Actinomycetes</taxon>
        <taxon>Micrococcales</taxon>
        <taxon>Dermacoccaceae</taxon>
        <taxon>Leekyejoonella</taxon>
    </lineage>
</organism>
<feature type="domain" description="SnoaL-like" evidence="1">
    <location>
        <begin position="16"/>
        <end position="115"/>
    </location>
</feature>
<dbReference type="InterPro" id="IPR032710">
    <property type="entry name" value="NTF2-like_dom_sf"/>
</dbReference>
<dbReference type="AlphaFoldDB" id="A0A563DR99"/>
<sequence length="145" mass="16722">METEAVVTNLIQLFDRWERVWHEGELDLVADCVGPTYCRHDEGGDRIVSRDAYVAEIAAAQKARPNTRFVIYDHAFTGDRAWFRMTLTWTDLESAEPRTRAGFQSYRINDGKLAETWLMLHAIGTDWNDEVAQDHWTSVPPRTGH</sequence>
<name>A0A563DR99_9MICO</name>
<gene>
    <name evidence="2" type="ORF">FGL98_24485</name>
</gene>
<dbReference type="RefSeq" id="WP_146321421.1">
    <property type="nucleotide sequence ID" value="NZ_VCQV01000083.1"/>
</dbReference>
<dbReference type="Proteomes" id="UP000320244">
    <property type="component" value="Unassembled WGS sequence"/>
</dbReference>
<keyword evidence="3" id="KW-1185">Reference proteome</keyword>
<accession>A0A563DR99</accession>
<dbReference type="InterPro" id="IPR037401">
    <property type="entry name" value="SnoaL-like"/>
</dbReference>
<proteinExistence type="predicted"/>
<protein>
    <submittedName>
        <fullName evidence="2">Nuclear transport factor 2 family protein</fullName>
    </submittedName>
</protein>
<dbReference type="SUPFAM" id="SSF54427">
    <property type="entry name" value="NTF2-like"/>
    <property type="match status" value="1"/>
</dbReference>
<dbReference type="EMBL" id="VCQV01000083">
    <property type="protein sequence ID" value="TWP32214.1"/>
    <property type="molecule type" value="Genomic_DNA"/>
</dbReference>
<evidence type="ECO:0000259" key="1">
    <source>
        <dbReference type="Pfam" id="PF12680"/>
    </source>
</evidence>
<dbReference type="OrthoDB" id="129343at2"/>
<reference evidence="2 3" key="1">
    <citation type="submission" date="2019-05" db="EMBL/GenBank/DDBJ databases">
        <authorList>
            <person name="Lee S.D."/>
        </authorList>
    </citation>
    <scope>NUCLEOTIDE SEQUENCE [LARGE SCALE GENOMIC DNA]</scope>
    <source>
        <strain evidence="2 3">C5-26</strain>
    </source>
</reference>
<evidence type="ECO:0000313" key="3">
    <source>
        <dbReference type="Proteomes" id="UP000320244"/>
    </source>
</evidence>
<evidence type="ECO:0000313" key="2">
    <source>
        <dbReference type="EMBL" id="TWP32214.1"/>
    </source>
</evidence>
<dbReference type="Gene3D" id="3.10.450.50">
    <property type="match status" value="1"/>
</dbReference>
<dbReference type="Pfam" id="PF12680">
    <property type="entry name" value="SnoaL_2"/>
    <property type="match status" value="1"/>
</dbReference>
<reference evidence="2 3" key="2">
    <citation type="submission" date="2019-08" db="EMBL/GenBank/DDBJ databases">
        <title>Jejuicoccus antrihumi gen. nov., sp. nov., a new member of the family Dermacoccaceae isolated from a cave.</title>
        <authorList>
            <person name="Schumann P."/>
            <person name="Kim I.S."/>
        </authorList>
    </citation>
    <scope>NUCLEOTIDE SEQUENCE [LARGE SCALE GENOMIC DNA]</scope>
    <source>
        <strain evidence="2 3">C5-26</strain>
    </source>
</reference>